<name>Q6N9Q3_RHOPA</name>
<feature type="transmembrane region" description="Helical" evidence="5">
    <location>
        <begin position="32"/>
        <end position="51"/>
    </location>
</feature>
<evidence type="ECO:0000256" key="5">
    <source>
        <dbReference type="SAM" id="Phobius"/>
    </source>
</evidence>
<protein>
    <submittedName>
        <fullName evidence="7">NnrU protein</fullName>
    </submittedName>
</protein>
<evidence type="ECO:0000256" key="3">
    <source>
        <dbReference type="ARBA" id="ARBA00022989"/>
    </source>
</evidence>
<dbReference type="Pfam" id="PF07298">
    <property type="entry name" value="NnrU"/>
    <property type="match status" value="1"/>
</dbReference>
<evidence type="ECO:0000256" key="4">
    <source>
        <dbReference type="ARBA" id="ARBA00023136"/>
    </source>
</evidence>
<dbReference type="eggNOG" id="COG4094">
    <property type="taxonomic scope" value="Bacteria"/>
</dbReference>
<dbReference type="STRING" id="258594.RPA1485"/>
<dbReference type="EMBL" id="BX572597">
    <property type="protein sequence ID" value="CAE26927.1"/>
    <property type="molecule type" value="Genomic_DNA"/>
</dbReference>
<accession>Q6N9Q3</accession>
<evidence type="ECO:0000313" key="7">
    <source>
        <dbReference type="EMBL" id="CAE26927.1"/>
    </source>
</evidence>
<feature type="transmembrane region" description="Helical" evidence="5">
    <location>
        <begin position="63"/>
        <end position="81"/>
    </location>
</feature>
<dbReference type="PhylomeDB" id="Q6N9Q3"/>
<evidence type="ECO:0000256" key="1">
    <source>
        <dbReference type="ARBA" id="ARBA00004141"/>
    </source>
</evidence>
<keyword evidence="3 5" id="KW-1133">Transmembrane helix</keyword>
<dbReference type="GO" id="GO:0016020">
    <property type="term" value="C:membrane"/>
    <property type="evidence" value="ECO:0007669"/>
    <property type="project" value="UniProtKB-SubCell"/>
</dbReference>
<evidence type="ECO:0000259" key="6">
    <source>
        <dbReference type="Pfam" id="PF07298"/>
    </source>
</evidence>
<keyword evidence="4 5" id="KW-0472">Membrane</keyword>
<dbReference type="AlphaFoldDB" id="Q6N9Q3"/>
<feature type="domain" description="NnrU" evidence="6">
    <location>
        <begin position="32"/>
        <end position="253"/>
    </location>
</feature>
<gene>
    <name evidence="7" type="primary">nnrU</name>
    <name evidence="7" type="ordered locus">RPA1485</name>
</gene>
<reference evidence="7" key="1">
    <citation type="journal article" date="2004" name="Nat. Biotechnol.">
        <title>Complete genome sequence of the metabolically versatile photosynthetic bacterium Rhodopseudomonas palustris.</title>
        <authorList>
            <person name="Larimer F.W."/>
            <person name="Chain P."/>
            <person name="Hauser L."/>
            <person name="Lamerdin J."/>
            <person name="Malfatti S."/>
            <person name="Do L."/>
            <person name="Land M.L."/>
            <person name="Pelletier D.A."/>
            <person name="Beatty J.T."/>
            <person name="Lang A.S."/>
            <person name="Tabita F.R."/>
            <person name="Gibson J.L."/>
            <person name="Hanson T.E."/>
            <person name="Bobst C."/>
            <person name="Torres J.L."/>
            <person name="Peres C."/>
            <person name="Harrison F.H."/>
            <person name="Gibson J."/>
            <person name="Harwood C.S."/>
        </authorList>
    </citation>
    <scope>NUCLEOTIDE SEQUENCE [LARGE SCALE GENOMIC DNA]</scope>
    <source>
        <strain evidence="7">CGA009</strain>
    </source>
</reference>
<evidence type="ECO:0000256" key="2">
    <source>
        <dbReference type="ARBA" id="ARBA00022692"/>
    </source>
</evidence>
<feature type="transmembrane region" description="Helical" evidence="5">
    <location>
        <begin position="101"/>
        <end position="120"/>
    </location>
</feature>
<dbReference type="HOGENOM" id="CLU_104582_0_0_5"/>
<feature type="transmembrane region" description="Helical" evidence="5">
    <location>
        <begin position="166"/>
        <end position="186"/>
    </location>
</feature>
<feature type="transmembrane region" description="Helical" evidence="5">
    <location>
        <begin position="228"/>
        <end position="249"/>
    </location>
</feature>
<sequence length="255" mass="28265">MCDAGLLRRFAPRNDGLRRQRVRSTLSGWTEFVAAFAVFLLSHAIPARPAVRARLVGALGERGFLIAYSIESLLVLTWLIVATERAPFVELWPFETWQMWVPNLALPLACQFAAFGIGAANPLSFGGDPRKPFDPQHPGVVGIVRHPLLWAIGLWAGAHVVPNGDLAHVLLFGFFAMIAVIGMLIIDRRKRRQLGAERWAELAARTSFWPFAALISGRFRPQTWRISSLRLCIGLAAWLSLLLLHPLVIGVSPLP</sequence>
<keyword evidence="2 5" id="KW-0812">Transmembrane</keyword>
<dbReference type="InterPro" id="IPR009915">
    <property type="entry name" value="NnrU_dom"/>
</dbReference>
<comment type="subcellular location">
    <subcellularLocation>
        <location evidence="1">Membrane</location>
        <topology evidence="1">Multi-pass membrane protein</topology>
    </subcellularLocation>
</comment>
<organism evidence="7">
    <name type="scientific">Rhodopseudomonas palustris (strain ATCC BAA-98 / CGA009)</name>
    <dbReference type="NCBI Taxonomy" id="258594"/>
    <lineage>
        <taxon>Bacteria</taxon>
        <taxon>Pseudomonadati</taxon>
        <taxon>Pseudomonadota</taxon>
        <taxon>Alphaproteobacteria</taxon>
        <taxon>Hyphomicrobiales</taxon>
        <taxon>Nitrobacteraceae</taxon>
        <taxon>Rhodopseudomonas</taxon>
    </lineage>
</organism>
<proteinExistence type="predicted"/>